<dbReference type="InterPro" id="IPR009057">
    <property type="entry name" value="Homeodomain-like_sf"/>
</dbReference>
<dbReference type="InterPro" id="IPR018062">
    <property type="entry name" value="HTH_AraC-typ_CS"/>
</dbReference>
<proteinExistence type="predicted"/>
<dbReference type="Pfam" id="PF17853">
    <property type="entry name" value="GGDEF_2"/>
    <property type="match status" value="1"/>
</dbReference>
<evidence type="ECO:0000256" key="6">
    <source>
        <dbReference type="ARBA" id="ARBA00023125"/>
    </source>
</evidence>
<keyword evidence="7" id="KW-0804">Transcription</keyword>
<keyword evidence="6" id="KW-0238">DNA-binding</keyword>
<gene>
    <name evidence="11" type="ORF">J2T15_001948</name>
</gene>
<accession>A0ABT9TYS0</accession>
<evidence type="ECO:0000259" key="10">
    <source>
        <dbReference type="PROSITE" id="PS50110"/>
    </source>
</evidence>
<sequence length="520" mass="58749">MYSILIVEDERWEREGLVDFLDWNAMGITIAGTAVDGIEGYEKAMELAPDIIVADIRMPGMNGLEMAQKIRERLPDVRIVFLTGYSDFEYTREAISLHADDYVLKPVEEEEMRTSMLRVLKMCEQIRARRREEMHIQRRLRSGERMEVEKLLLNLLTGRGNPEQVIAQLSVKEVELCSKPLGVMVIVPPTPLPDEEIRRLFNESGYLVPCDSIAGAVTAVVPLTEQAASDDTSRIAEQLLGLWKALSPLPLTIGTGNSAPGLLHSGTAYRQALSAAQYGVFYGIAGVVTSEMEAEARDSYTERSYAFLTAWQEASRQVRLHMLALQGTAIHKELDRMFASIRSHTGAGKHYIATLMNGLIIDLSMIEDDRGGDKGRIQELLGMNRLGEMCGYVRDYVDGLFARLETRRIHKTDYIVEKTIRLIEEKIGSNDLSLSMLADEVFVSPNHLGVLFKKTNGKTVHQYIMETRMRKSEELLRMTKLKVSEVAERVGMINISYFCSVFKQYYGVSPGEFQETMLRR</sequence>
<evidence type="ECO:0000256" key="1">
    <source>
        <dbReference type="ARBA" id="ARBA00004496"/>
    </source>
</evidence>
<feature type="domain" description="Response regulatory" evidence="10">
    <location>
        <begin position="3"/>
        <end position="120"/>
    </location>
</feature>
<dbReference type="InterPro" id="IPR041522">
    <property type="entry name" value="CdaR_GGDEF"/>
</dbReference>
<keyword evidence="12" id="KW-1185">Reference proteome</keyword>
<reference evidence="11 12" key="1">
    <citation type="submission" date="2023-07" db="EMBL/GenBank/DDBJ databases">
        <title>Sorghum-associated microbial communities from plants grown in Nebraska, USA.</title>
        <authorList>
            <person name="Schachtman D."/>
        </authorList>
    </citation>
    <scope>NUCLEOTIDE SEQUENCE [LARGE SCALE GENOMIC DNA]</scope>
    <source>
        <strain evidence="11 12">CC482</strain>
    </source>
</reference>
<dbReference type="Proteomes" id="UP001229346">
    <property type="component" value="Unassembled WGS sequence"/>
</dbReference>
<comment type="caution">
    <text evidence="11">The sequence shown here is derived from an EMBL/GenBank/DDBJ whole genome shotgun (WGS) entry which is preliminary data.</text>
</comment>
<dbReference type="PANTHER" id="PTHR42713">
    <property type="entry name" value="HISTIDINE KINASE-RELATED"/>
    <property type="match status" value="1"/>
</dbReference>
<evidence type="ECO:0000313" key="12">
    <source>
        <dbReference type="Proteomes" id="UP001229346"/>
    </source>
</evidence>
<dbReference type="InterPro" id="IPR051552">
    <property type="entry name" value="HptR"/>
</dbReference>
<dbReference type="PANTHER" id="PTHR42713:SF3">
    <property type="entry name" value="TRANSCRIPTIONAL REGULATORY PROTEIN HPTR"/>
    <property type="match status" value="1"/>
</dbReference>
<dbReference type="RefSeq" id="WP_307203383.1">
    <property type="nucleotide sequence ID" value="NZ_JAUSST010000007.1"/>
</dbReference>
<dbReference type="SMART" id="SM00342">
    <property type="entry name" value="HTH_ARAC"/>
    <property type="match status" value="1"/>
</dbReference>
<dbReference type="Gene3D" id="1.10.10.60">
    <property type="entry name" value="Homeodomain-like"/>
    <property type="match status" value="2"/>
</dbReference>
<evidence type="ECO:0000256" key="8">
    <source>
        <dbReference type="PROSITE-ProRule" id="PRU00169"/>
    </source>
</evidence>
<name>A0ABT9TYS0_PAEHA</name>
<keyword evidence="5" id="KW-0805">Transcription regulation</keyword>
<evidence type="ECO:0000256" key="5">
    <source>
        <dbReference type="ARBA" id="ARBA00023015"/>
    </source>
</evidence>
<dbReference type="PROSITE" id="PS01124">
    <property type="entry name" value="HTH_ARAC_FAMILY_2"/>
    <property type="match status" value="1"/>
</dbReference>
<dbReference type="SUPFAM" id="SSF46689">
    <property type="entry name" value="Homeodomain-like"/>
    <property type="match status" value="1"/>
</dbReference>
<dbReference type="Gene3D" id="3.40.50.2300">
    <property type="match status" value="1"/>
</dbReference>
<dbReference type="SUPFAM" id="SSF52172">
    <property type="entry name" value="CheY-like"/>
    <property type="match status" value="1"/>
</dbReference>
<keyword evidence="2" id="KW-0963">Cytoplasm</keyword>
<evidence type="ECO:0000256" key="3">
    <source>
        <dbReference type="ARBA" id="ARBA00022553"/>
    </source>
</evidence>
<evidence type="ECO:0000256" key="2">
    <source>
        <dbReference type="ARBA" id="ARBA00022490"/>
    </source>
</evidence>
<evidence type="ECO:0000313" key="11">
    <source>
        <dbReference type="EMBL" id="MDQ0112513.1"/>
    </source>
</evidence>
<dbReference type="PROSITE" id="PS00041">
    <property type="entry name" value="HTH_ARAC_FAMILY_1"/>
    <property type="match status" value="1"/>
</dbReference>
<keyword evidence="3 8" id="KW-0597">Phosphoprotein</keyword>
<dbReference type="PROSITE" id="PS50110">
    <property type="entry name" value="RESPONSE_REGULATORY"/>
    <property type="match status" value="1"/>
</dbReference>
<dbReference type="InterPro" id="IPR018060">
    <property type="entry name" value="HTH_AraC"/>
</dbReference>
<dbReference type="EMBL" id="JAUSSU010000003">
    <property type="protein sequence ID" value="MDQ0112513.1"/>
    <property type="molecule type" value="Genomic_DNA"/>
</dbReference>
<dbReference type="InterPro" id="IPR020449">
    <property type="entry name" value="Tscrpt_reg_AraC-type_HTH"/>
</dbReference>
<dbReference type="PRINTS" id="PR00032">
    <property type="entry name" value="HTHARAC"/>
</dbReference>
<dbReference type="SMART" id="SM00448">
    <property type="entry name" value="REC"/>
    <property type="match status" value="1"/>
</dbReference>
<dbReference type="InterPro" id="IPR001789">
    <property type="entry name" value="Sig_transdc_resp-reg_receiver"/>
</dbReference>
<organism evidence="11 12">
    <name type="scientific">Paenibacillus harenae</name>
    <dbReference type="NCBI Taxonomy" id="306543"/>
    <lineage>
        <taxon>Bacteria</taxon>
        <taxon>Bacillati</taxon>
        <taxon>Bacillota</taxon>
        <taxon>Bacilli</taxon>
        <taxon>Bacillales</taxon>
        <taxon>Paenibacillaceae</taxon>
        <taxon>Paenibacillus</taxon>
    </lineage>
</organism>
<evidence type="ECO:0000256" key="7">
    <source>
        <dbReference type="ARBA" id="ARBA00023163"/>
    </source>
</evidence>
<dbReference type="InterPro" id="IPR011006">
    <property type="entry name" value="CheY-like_superfamily"/>
</dbReference>
<feature type="domain" description="HTH araC/xylS-type" evidence="9">
    <location>
        <begin position="417"/>
        <end position="516"/>
    </location>
</feature>
<keyword evidence="4" id="KW-0902">Two-component regulatory system</keyword>
<dbReference type="CDD" id="cd17536">
    <property type="entry name" value="REC_YesN-like"/>
    <property type="match status" value="1"/>
</dbReference>
<dbReference type="Pfam" id="PF00072">
    <property type="entry name" value="Response_reg"/>
    <property type="match status" value="1"/>
</dbReference>
<evidence type="ECO:0000259" key="9">
    <source>
        <dbReference type="PROSITE" id="PS01124"/>
    </source>
</evidence>
<evidence type="ECO:0000256" key="4">
    <source>
        <dbReference type="ARBA" id="ARBA00023012"/>
    </source>
</evidence>
<protein>
    <submittedName>
        <fullName evidence="11">Two-component system response regulator YesN</fullName>
    </submittedName>
</protein>
<feature type="modified residue" description="4-aspartylphosphate" evidence="8">
    <location>
        <position position="55"/>
    </location>
</feature>
<dbReference type="Pfam" id="PF12833">
    <property type="entry name" value="HTH_18"/>
    <property type="match status" value="1"/>
</dbReference>
<comment type="subcellular location">
    <subcellularLocation>
        <location evidence="1">Cytoplasm</location>
    </subcellularLocation>
</comment>